<dbReference type="EMBL" id="ANJA01000035">
    <property type="protein sequence ID" value="ETO86352.1"/>
    <property type="molecule type" value="Genomic_DNA"/>
</dbReference>
<protein>
    <submittedName>
        <fullName evidence="2">Uncharacterized protein</fullName>
    </submittedName>
</protein>
<sequence length="47" mass="5238">MSSLTQLHTQCGRSCYAADVTPAQQQQQQQRRSRVGGVSEPARSSMW</sequence>
<name>A0A081B5E1_PHYNI</name>
<proteinExistence type="predicted"/>
<evidence type="ECO:0000313" key="3">
    <source>
        <dbReference type="Proteomes" id="UP000028582"/>
    </source>
</evidence>
<evidence type="ECO:0000313" key="2">
    <source>
        <dbReference type="EMBL" id="ETO86352.1"/>
    </source>
</evidence>
<dbReference type="AlphaFoldDB" id="A0A081B5E1"/>
<feature type="region of interest" description="Disordered" evidence="1">
    <location>
        <begin position="19"/>
        <end position="47"/>
    </location>
</feature>
<reference evidence="2 3" key="1">
    <citation type="submission" date="2013-11" db="EMBL/GenBank/DDBJ databases">
        <title>The Genome Sequence of Phytophthora parasitica P1976.</title>
        <authorList>
            <consortium name="The Broad Institute Genomics Platform"/>
            <person name="Russ C."/>
            <person name="Tyler B."/>
            <person name="Panabieres F."/>
            <person name="Shan W."/>
            <person name="Tripathy S."/>
            <person name="Grunwald N."/>
            <person name="Machado M."/>
            <person name="Johnson C.S."/>
            <person name="Walker B."/>
            <person name="Young S."/>
            <person name="Zeng Q."/>
            <person name="Gargeya S."/>
            <person name="Fitzgerald M."/>
            <person name="Haas B."/>
            <person name="Abouelleil A."/>
            <person name="Allen A.W."/>
            <person name="Alvarado L."/>
            <person name="Arachchi H.M."/>
            <person name="Berlin A.M."/>
            <person name="Chapman S.B."/>
            <person name="Gainer-Dewar J."/>
            <person name="Goldberg J."/>
            <person name="Griggs A."/>
            <person name="Gujja S."/>
            <person name="Hansen M."/>
            <person name="Howarth C."/>
            <person name="Imamovic A."/>
            <person name="Ireland A."/>
            <person name="Larimer J."/>
            <person name="McCowan C."/>
            <person name="Murphy C."/>
            <person name="Pearson M."/>
            <person name="Poon T.W."/>
            <person name="Priest M."/>
            <person name="Roberts A."/>
            <person name="Saif S."/>
            <person name="Shea T."/>
            <person name="Sisk P."/>
            <person name="Sykes S."/>
            <person name="Wortman J."/>
            <person name="Nusbaum C."/>
            <person name="Birren B."/>
        </authorList>
    </citation>
    <scope>NUCLEOTIDE SEQUENCE [LARGE SCALE GENOMIC DNA]</scope>
    <source>
        <strain evidence="2 3">P1976</strain>
    </source>
</reference>
<evidence type="ECO:0000256" key="1">
    <source>
        <dbReference type="SAM" id="MobiDB-lite"/>
    </source>
</evidence>
<dbReference type="Proteomes" id="UP000028582">
    <property type="component" value="Unassembled WGS sequence"/>
</dbReference>
<organism evidence="2 3">
    <name type="scientific">Phytophthora nicotianae P1976</name>
    <dbReference type="NCBI Taxonomy" id="1317066"/>
    <lineage>
        <taxon>Eukaryota</taxon>
        <taxon>Sar</taxon>
        <taxon>Stramenopiles</taxon>
        <taxon>Oomycota</taxon>
        <taxon>Peronosporomycetes</taxon>
        <taxon>Peronosporales</taxon>
        <taxon>Peronosporaceae</taxon>
        <taxon>Phytophthora</taxon>
    </lineage>
</organism>
<accession>A0A081B5E1</accession>
<comment type="caution">
    <text evidence="2">The sequence shown here is derived from an EMBL/GenBank/DDBJ whole genome shotgun (WGS) entry which is preliminary data.</text>
</comment>
<gene>
    <name evidence="2" type="ORF">F444_00098</name>
</gene>